<dbReference type="EMBL" id="DPXL01000062">
    <property type="protein sequence ID" value="HCM31026.1"/>
    <property type="molecule type" value="Genomic_DNA"/>
</dbReference>
<dbReference type="Proteomes" id="UP000262257">
    <property type="component" value="Unassembled WGS sequence"/>
</dbReference>
<evidence type="ECO:0000256" key="4">
    <source>
        <dbReference type="ARBA" id="ARBA00022840"/>
    </source>
</evidence>
<evidence type="ECO:0000259" key="5">
    <source>
        <dbReference type="PROSITE" id="PS50146"/>
    </source>
</evidence>
<dbReference type="PANTHER" id="PTHR12358:SF54">
    <property type="entry name" value="SPHINGOSINE KINASE RELATED PROTEIN"/>
    <property type="match status" value="1"/>
</dbReference>
<dbReference type="Gene3D" id="3.40.50.10330">
    <property type="entry name" value="Probable inorganic polyphosphate/atp-NAD kinase, domain 1"/>
    <property type="match status" value="1"/>
</dbReference>
<gene>
    <name evidence="6" type="ORF">DIC32_04915</name>
</gene>
<dbReference type="AlphaFoldDB" id="A0A3D3FZ11"/>
<keyword evidence="1" id="KW-0808">Transferase</keyword>
<dbReference type="InterPro" id="IPR001206">
    <property type="entry name" value="Diacylglycerol_kinase_cat_dom"/>
</dbReference>
<dbReference type="GO" id="GO:0016301">
    <property type="term" value="F:kinase activity"/>
    <property type="evidence" value="ECO:0007669"/>
    <property type="project" value="UniProtKB-KW"/>
</dbReference>
<dbReference type="PROSITE" id="PS50146">
    <property type="entry name" value="DAGK"/>
    <property type="match status" value="1"/>
</dbReference>
<evidence type="ECO:0000313" key="6">
    <source>
        <dbReference type="EMBL" id="HCM31026.1"/>
    </source>
</evidence>
<dbReference type="GO" id="GO:0005524">
    <property type="term" value="F:ATP binding"/>
    <property type="evidence" value="ECO:0007669"/>
    <property type="project" value="UniProtKB-KW"/>
</dbReference>
<keyword evidence="4" id="KW-0067">ATP-binding</keyword>
<dbReference type="Pfam" id="PF00781">
    <property type="entry name" value="DAGK_cat"/>
    <property type="match status" value="1"/>
</dbReference>
<sequence length="312" mass="34704">MNEQLRPLTIIYNRNSGFHAARRDELYEEILTQLSTHGFEIQVLELHSNSDFDRLMQDVLDRHLNGPDVGVVVAAGGDGTLNAVGAKLLHTDIPLGLLPLGTFNYVARALNIPLDLLEATKVIISGRPQAIHVAKLNNQIYLNNASLGLYPLFIKRREAYNQRFGRFTFNAYASALDVMIRDRKALKLTLEVDGKRYPLNTPLVFFGNNQLQLQEMRLRVADCAAAGRVAGVAVANTDKRTLFKLLFQLIQGKLEQASQVYSFCADQVQVHAAKKNIKVAIDGEIVELQTPLKITVEKNALNIMVPYAAPSL</sequence>
<dbReference type="PANTHER" id="PTHR12358">
    <property type="entry name" value="SPHINGOSINE KINASE"/>
    <property type="match status" value="1"/>
</dbReference>
<reference evidence="6 7" key="1">
    <citation type="journal article" date="2018" name="Nat. Biotechnol.">
        <title>A standardized bacterial taxonomy based on genome phylogeny substantially revises the tree of life.</title>
        <authorList>
            <person name="Parks D.H."/>
            <person name="Chuvochina M."/>
            <person name="Waite D.W."/>
            <person name="Rinke C."/>
            <person name="Skarshewski A."/>
            <person name="Chaumeil P.A."/>
            <person name="Hugenholtz P."/>
        </authorList>
    </citation>
    <scope>NUCLEOTIDE SEQUENCE [LARGE SCALE GENOMIC DNA]</scope>
    <source>
        <strain evidence="6">UBA10045</strain>
    </source>
</reference>
<evidence type="ECO:0000256" key="2">
    <source>
        <dbReference type="ARBA" id="ARBA00022741"/>
    </source>
</evidence>
<dbReference type="InterPro" id="IPR050187">
    <property type="entry name" value="Lipid_Phosphate_FormReg"/>
</dbReference>
<dbReference type="InterPro" id="IPR045540">
    <property type="entry name" value="YegS/DAGK_C"/>
</dbReference>
<dbReference type="InterPro" id="IPR016064">
    <property type="entry name" value="NAD/diacylglycerol_kinase_sf"/>
</dbReference>
<dbReference type="InterPro" id="IPR017438">
    <property type="entry name" value="ATP-NAD_kinase_N"/>
</dbReference>
<dbReference type="RefSeq" id="WP_265761236.1">
    <property type="nucleotide sequence ID" value="NZ_JANRFO010000008.1"/>
</dbReference>
<dbReference type="Gene3D" id="2.60.200.40">
    <property type="match status" value="1"/>
</dbReference>
<feature type="domain" description="DAGKc" evidence="5">
    <location>
        <begin position="3"/>
        <end position="140"/>
    </location>
</feature>
<dbReference type="SUPFAM" id="SSF111331">
    <property type="entry name" value="NAD kinase/diacylglycerol kinase-like"/>
    <property type="match status" value="1"/>
</dbReference>
<keyword evidence="2" id="KW-0547">Nucleotide-binding</keyword>
<keyword evidence="3 6" id="KW-0418">Kinase</keyword>
<comment type="caution">
    <text evidence="6">The sequence shown here is derived from an EMBL/GenBank/DDBJ whole genome shotgun (WGS) entry which is preliminary data.</text>
</comment>
<evidence type="ECO:0000256" key="1">
    <source>
        <dbReference type="ARBA" id="ARBA00022679"/>
    </source>
</evidence>
<protein>
    <submittedName>
        <fullName evidence="6">Diacylglycerol kinase</fullName>
    </submittedName>
</protein>
<dbReference type="Pfam" id="PF19279">
    <property type="entry name" value="YegS_C"/>
    <property type="match status" value="1"/>
</dbReference>
<dbReference type="SMART" id="SM00046">
    <property type="entry name" value="DAGKc"/>
    <property type="match status" value="1"/>
</dbReference>
<proteinExistence type="predicted"/>
<evidence type="ECO:0000313" key="7">
    <source>
        <dbReference type="Proteomes" id="UP000262257"/>
    </source>
</evidence>
<evidence type="ECO:0000256" key="3">
    <source>
        <dbReference type="ARBA" id="ARBA00022777"/>
    </source>
</evidence>
<accession>A0A3D3FZ11</accession>
<name>A0A3D3FZ11_ACIRA</name>
<organism evidence="6 7">
    <name type="scientific">Acinetobacter radioresistens</name>
    <dbReference type="NCBI Taxonomy" id="40216"/>
    <lineage>
        <taxon>Bacteria</taxon>
        <taxon>Pseudomonadati</taxon>
        <taxon>Pseudomonadota</taxon>
        <taxon>Gammaproteobacteria</taxon>
        <taxon>Moraxellales</taxon>
        <taxon>Moraxellaceae</taxon>
        <taxon>Acinetobacter</taxon>
    </lineage>
</organism>